<dbReference type="Proteomes" id="UP001142325">
    <property type="component" value="Unassembled WGS sequence"/>
</dbReference>
<feature type="domain" description="Lipoprotein LpqB N-terminal" evidence="3">
    <location>
        <begin position="52"/>
        <end position="179"/>
    </location>
</feature>
<dbReference type="Pfam" id="PF10647">
    <property type="entry name" value="Gmad1"/>
    <property type="match status" value="1"/>
</dbReference>
<evidence type="ECO:0000259" key="2">
    <source>
        <dbReference type="Pfam" id="PF10647"/>
    </source>
</evidence>
<evidence type="ECO:0000313" key="5">
    <source>
        <dbReference type="Proteomes" id="UP001142325"/>
    </source>
</evidence>
<proteinExistence type="predicted"/>
<keyword evidence="1" id="KW-0732">Signal</keyword>
<evidence type="ECO:0000313" key="4">
    <source>
        <dbReference type="EMBL" id="GLK02896.1"/>
    </source>
</evidence>
<sequence>MSIHRLLRTALVAIVALSLTACASLPTSGDVRPGLSSTDHDADTDVTYVPNGPSVGASSEQIVRGFIDAASSPADNWAIARQFLAAEFADNWKPHAGVTIDTSISDRRFEAADPEDAGDTQIIQLSMKQSGSVDEAGVYSAVAGPARGAELTFQLKKNEQGEWRITVAPDGVVLDAPAFAAADVFRPYALQFFDPTWSYLVPDVRWFPKRKSTASRVVQSLVDGGPSPWLAESVRTAFAGDIELARDTVPVEGQIAEVELTAAAQGADVATLGRLRTQLERSLIGAGVTGVRLMSGGRELVAPAVPVAPATVDSRPLVLTDEGFGYLVGGEVENLPRVAEEILTFPQPIRAIVAGPDGAPFTVVQSEAGTVYSIGDGQINELDSRPGLIAPSLDRFGYTWTVPATAPSGVLAWTSEVAERPVAGFGDASAISQLVVSREGTRVAAVVTVGSQQQVEVAGVVRDERGLPTRIGEPISLGWLTGPVLGMAWLDSETIGVLTKDGDDTLLLQMPIGGPSVTIDVPDDAVALAPSTPASSVRLLGADGVLWSRSGPTWQSERANVRVLATQISGS</sequence>
<feature type="signal peptide" evidence="1">
    <location>
        <begin position="1"/>
        <end position="23"/>
    </location>
</feature>
<feature type="domain" description="Lipoprotein LpqB C-terminal" evidence="2">
    <location>
        <begin position="347"/>
        <end position="556"/>
    </location>
</feature>
<dbReference type="InterPro" id="IPR059026">
    <property type="entry name" value="LpqB_N"/>
</dbReference>
<dbReference type="AlphaFoldDB" id="A0A9W6HVP1"/>
<evidence type="ECO:0000259" key="3">
    <source>
        <dbReference type="Pfam" id="PF25976"/>
    </source>
</evidence>
<dbReference type="InterPro" id="IPR018910">
    <property type="entry name" value="LpqB_C"/>
</dbReference>
<keyword evidence="5" id="KW-1185">Reference proteome</keyword>
<comment type="caution">
    <text evidence="4">The sequence shown here is derived from an EMBL/GenBank/DDBJ whole genome shotgun (WGS) entry which is preliminary data.</text>
</comment>
<accession>A0A9W6HVP1</accession>
<reference evidence="4" key="2">
    <citation type="submission" date="2023-01" db="EMBL/GenBank/DDBJ databases">
        <authorList>
            <person name="Sun Q."/>
            <person name="Evtushenko L."/>
        </authorList>
    </citation>
    <scope>NUCLEOTIDE SEQUENCE</scope>
    <source>
        <strain evidence="4">VKM Ac-1958</strain>
    </source>
</reference>
<dbReference type="Pfam" id="PF25976">
    <property type="entry name" value="LpqB_N"/>
    <property type="match status" value="1"/>
</dbReference>
<gene>
    <name evidence="4" type="primary">lpqB</name>
    <name evidence="4" type="ORF">GCM10017596_26110</name>
</gene>
<reference evidence="4" key="1">
    <citation type="journal article" date="2014" name="Int. J. Syst. Evol. Microbiol.">
        <title>Complete genome sequence of Corynebacterium casei LMG S-19264T (=DSM 44701T), isolated from a smear-ripened cheese.</title>
        <authorList>
            <consortium name="US DOE Joint Genome Institute (JGI-PGF)"/>
            <person name="Walter F."/>
            <person name="Albersmeier A."/>
            <person name="Kalinowski J."/>
            <person name="Ruckert C."/>
        </authorList>
    </citation>
    <scope>NUCLEOTIDE SEQUENCE</scope>
    <source>
        <strain evidence="4">VKM Ac-1958</strain>
    </source>
</reference>
<organism evidence="4 5">
    <name type="scientific">Microbacterium keratanolyticum</name>
    <dbReference type="NCBI Taxonomy" id="67574"/>
    <lineage>
        <taxon>Bacteria</taxon>
        <taxon>Bacillati</taxon>
        <taxon>Actinomycetota</taxon>
        <taxon>Actinomycetes</taxon>
        <taxon>Micrococcales</taxon>
        <taxon>Microbacteriaceae</taxon>
        <taxon>Microbacterium</taxon>
    </lineage>
</organism>
<feature type="chain" id="PRO_5040874631" evidence="1">
    <location>
        <begin position="24"/>
        <end position="571"/>
    </location>
</feature>
<name>A0A9W6HVP1_9MICO</name>
<dbReference type="EMBL" id="BSET01000002">
    <property type="protein sequence ID" value="GLK02896.1"/>
    <property type="molecule type" value="Genomic_DNA"/>
</dbReference>
<evidence type="ECO:0000256" key="1">
    <source>
        <dbReference type="SAM" id="SignalP"/>
    </source>
</evidence>
<keyword evidence="4" id="KW-0449">Lipoprotein</keyword>
<protein>
    <submittedName>
        <fullName evidence="4">Lipoprotein LpqB</fullName>
    </submittedName>
</protein>
<dbReference type="PROSITE" id="PS51257">
    <property type="entry name" value="PROKAR_LIPOPROTEIN"/>
    <property type="match status" value="1"/>
</dbReference>
<dbReference type="RefSeq" id="WP_204937721.1">
    <property type="nucleotide sequence ID" value="NZ_BAAAUM010000002.1"/>
</dbReference>